<dbReference type="AlphaFoldDB" id="A0A931B387"/>
<keyword evidence="7" id="KW-1185">Reference proteome</keyword>
<dbReference type="Proteomes" id="UP000657385">
    <property type="component" value="Unassembled WGS sequence"/>
</dbReference>
<dbReference type="InterPro" id="IPR011991">
    <property type="entry name" value="ArsR-like_HTH"/>
</dbReference>
<organism evidence="6 7">
    <name type="scientific">Streptacidiphilus fuscans</name>
    <dbReference type="NCBI Taxonomy" id="2789292"/>
    <lineage>
        <taxon>Bacteria</taxon>
        <taxon>Bacillati</taxon>
        <taxon>Actinomycetota</taxon>
        <taxon>Actinomycetes</taxon>
        <taxon>Kitasatosporales</taxon>
        <taxon>Streptomycetaceae</taxon>
        <taxon>Streptacidiphilus</taxon>
    </lineage>
</organism>
<protein>
    <submittedName>
        <fullName evidence="6">Helix-turn-helix transcriptional regulator</fullName>
    </submittedName>
</protein>
<dbReference type="InterPro" id="IPR001845">
    <property type="entry name" value="HTH_ArsR_DNA-bd_dom"/>
</dbReference>
<comment type="caution">
    <text evidence="6">The sequence shown here is derived from an EMBL/GenBank/DDBJ whole genome shotgun (WGS) entry which is preliminary data.</text>
</comment>
<evidence type="ECO:0000256" key="2">
    <source>
        <dbReference type="ARBA" id="ARBA00023125"/>
    </source>
</evidence>
<reference evidence="6" key="1">
    <citation type="submission" date="2020-11" db="EMBL/GenBank/DDBJ databases">
        <title>Isolation and identification of active actinomycetes.</title>
        <authorList>
            <person name="Yu B."/>
        </authorList>
    </citation>
    <scope>NUCLEOTIDE SEQUENCE</scope>
    <source>
        <strain evidence="6">NEAU-YB345</strain>
    </source>
</reference>
<evidence type="ECO:0000259" key="5">
    <source>
        <dbReference type="SMART" id="SM00418"/>
    </source>
</evidence>
<dbReference type="SMART" id="SM00418">
    <property type="entry name" value="HTH_ARSR"/>
    <property type="match status" value="1"/>
</dbReference>
<dbReference type="EMBL" id="JADPRT010000008">
    <property type="protein sequence ID" value="MBF9070289.1"/>
    <property type="molecule type" value="Genomic_DNA"/>
</dbReference>
<dbReference type="Pfam" id="PF12840">
    <property type="entry name" value="HTH_20"/>
    <property type="match status" value="1"/>
</dbReference>
<feature type="region of interest" description="Disordered" evidence="4">
    <location>
        <begin position="174"/>
        <end position="211"/>
    </location>
</feature>
<evidence type="ECO:0000256" key="1">
    <source>
        <dbReference type="ARBA" id="ARBA00023015"/>
    </source>
</evidence>
<gene>
    <name evidence="6" type="ORF">I2501_19870</name>
</gene>
<keyword evidence="1" id="KW-0805">Transcription regulation</keyword>
<feature type="domain" description="HTH arsR-type" evidence="5">
    <location>
        <begin position="21"/>
        <end position="104"/>
    </location>
</feature>
<dbReference type="RefSeq" id="WP_196195475.1">
    <property type="nucleotide sequence ID" value="NZ_JADPRT010000008.1"/>
</dbReference>
<dbReference type="PANTHER" id="PTHR33154:SF15">
    <property type="entry name" value="REGULATORY PROTEIN ARSR"/>
    <property type="match status" value="1"/>
</dbReference>
<dbReference type="InterPro" id="IPR051081">
    <property type="entry name" value="HTH_MetalResp_TranReg"/>
</dbReference>
<accession>A0A931B387</accession>
<name>A0A931B387_9ACTN</name>
<proteinExistence type="predicted"/>
<dbReference type="PANTHER" id="PTHR33154">
    <property type="entry name" value="TRANSCRIPTIONAL REGULATOR, ARSR FAMILY"/>
    <property type="match status" value="1"/>
</dbReference>
<evidence type="ECO:0000313" key="7">
    <source>
        <dbReference type="Proteomes" id="UP000657385"/>
    </source>
</evidence>
<keyword evidence="2" id="KW-0238">DNA-binding</keyword>
<dbReference type="SUPFAM" id="SSF46785">
    <property type="entry name" value="Winged helix' DNA-binding domain"/>
    <property type="match status" value="1"/>
</dbReference>
<dbReference type="InterPro" id="IPR036390">
    <property type="entry name" value="WH_DNA-bd_sf"/>
</dbReference>
<feature type="compositionally biased region" description="Basic and acidic residues" evidence="4">
    <location>
        <begin position="198"/>
        <end position="211"/>
    </location>
</feature>
<dbReference type="CDD" id="cd00090">
    <property type="entry name" value="HTH_ARSR"/>
    <property type="match status" value="1"/>
</dbReference>
<sequence length="211" mass="23746">MSKDPRPERPSAEASRVLDPRSLRALAHPLRMRLLDLLASEGPATGTTLAGRLGENTGTVSWHLRQLAQHGYIEEDAERGTRRERWWRRVSTPEVVESADFRANPENRAVLASYLQETVRTQFRRVSDYLEQDWPEEWRGTGNLSQYDLRLTPDRLRALNAELLAVLERYRAEATDSAGTAGDAPGSLPVTVQLQSFPRKDSAPRKDTAAS</sequence>
<dbReference type="GO" id="GO:0003677">
    <property type="term" value="F:DNA binding"/>
    <property type="evidence" value="ECO:0007669"/>
    <property type="project" value="UniProtKB-KW"/>
</dbReference>
<evidence type="ECO:0000313" key="6">
    <source>
        <dbReference type="EMBL" id="MBF9070289.1"/>
    </source>
</evidence>
<evidence type="ECO:0000256" key="4">
    <source>
        <dbReference type="SAM" id="MobiDB-lite"/>
    </source>
</evidence>
<keyword evidence="3" id="KW-0804">Transcription</keyword>
<dbReference type="Gene3D" id="1.10.10.10">
    <property type="entry name" value="Winged helix-like DNA-binding domain superfamily/Winged helix DNA-binding domain"/>
    <property type="match status" value="1"/>
</dbReference>
<dbReference type="GO" id="GO:0003700">
    <property type="term" value="F:DNA-binding transcription factor activity"/>
    <property type="evidence" value="ECO:0007669"/>
    <property type="project" value="InterPro"/>
</dbReference>
<dbReference type="InterPro" id="IPR036388">
    <property type="entry name" value="WH-like_DNA-bd_sf"/>
</dbReference>
<evidence type="ECO:0000256" key="3">
    <source>
        <dbReference type="ARBA" id="ARBA00023163"/>
    </source>
</evidence>